<dbReference type="PANTHER" id="PTHR43857">
    <property type="entry name" value="BLR7761 PROTEIN"/>
    <property type="match status" value="1"/>
</dbReference>
<evidence type="ECO:0000313" key="1">
    <source>
        <dbReference type="EMBL" id="MBH0237957.1"/>
    </source>
</evidence>
<keyword evidence="2" id="KW-1185">Reference proteome</keyword>
<dbReference type="Pfam" id="PF01042">
    <property type="entry name" value="Ribonuc_L-PSP"/>
    <property type="match status" value="1"/>
</dbReference>
<dbReference type="Proteomes" id="UP000631694">
    <property type="component" value="Unassembled WGS sequence"/>
</dbReference>
<dbReference type="AlphaFoldDB" id="A0A931I1B2"/>
<dbReference type="InterPro" id="IPR006175">
    <property type="entry name" value="YjgF/YER057c/UK114"/>
</dbReference>
<dbReference type="PANTHER" id="PTHR43857:SF1">
    <property type="entry name" value="YJGH FAMILY PROTEIN"/>
    <property type="match status" value="1"/>
</dbReference>
<dbReference type="InterPro" id="IPR035959">
    <property type="entry name" value="RutC-like_sf"/>
</dbReference>
<accession>A0A931I1B2</accession>
<dbReference type="Gene3D" id="3.30.1330.40">
    <property type="entry name" value="RutC-like"/>
    <property type="match status" value="1"/>
</dbReference>
<sequence length="144" mass="15470">MPRAPTASASPDRAAAARPLSPAAIRAPFGRYSHGLELPEGARLVVVSGTLGVQPDDGVPEDVTAQAELCFSNIAAILAEAEMDFGDVVRINAFVTRREDFPAYMAVRDRWVREPLPCSTLVIVSGFTRAEFKVEVEVTAAKMP</sequence>
<protein>
    <submittedName>
        <fullName evidence="1">RidA family protein</fullName>
    </submittedName>
</protein>
<dbReference type="CDD" id="cd00448">
    <property type="entry name" value="YjgF_YER057c_UK114_family"/>
    <property type="match status" value="1"/>
</dbReference>
<evidence type="ECO:0000313" key="2">
    <source>
        <dbReference type="Proteomes" id="UP000631694"/>
    </source>
</evidence>
<organism evidence="1 2">
    <name type="scientific">Methylobrevis albus</name>
    <dbReference type="NCBI Taxonomy" id="2793297"/>
    <lineage>
        <taxon>Bacteria</taxon>
        <taxon>Pseudomonadati</taxon>
        <taxon>Pseudomonadota</taxon>
        <taxon>Alphaproteobacteria</taxon>
        <taxon>Hyphomicrobiales</taxon>
        <taxon>Pleomorphomonadaceae</taxon>
        <taxon>Methylobrevis</taxon>
    </lineage>
</organism>
<proteinExistence type="predicted"/>
<dbReference type="SUPFAM" id="SSF55298">
    <property type="entry name" value="YjgF-like"/>
    <property type="match status" value="1"/>
</dbReference>
<gene>
    <name evidence="1" type="ORF">I5731_09005</name>
</gene>
<dbReference type="EMBL" id="JADZLT010000049">
    <property type="protein sequence ID" value="MBH0237957.1"/>
    <property type="molecule type" value="Genomic_DNA"/>
</dbReference>
<reference evidence="1" key="1">
    <citation type="submission" date="2020-12" db="EMBL/GenBank/DDBJ databases">
        <title>Methylobrevis albus sp. nov., isolated from fresh water lack sediment.</title>
        <authorList>
            <person name="Zou Q."/>
        </authorList>
    </citation>
    <scope>NUCLEOTIDE SEQUENCE</scope>
    <source>
        <strain evidence="1">L22</strain>
    </source>
</reference>
<dbReference type="RefSeq" id="WP_197311010.1">
    <property type="nucleotide sequence ID" value="NZ_JADZLT010000049.1"/>
</dbReference>
<name>A0A931I1B2_9HYPH</name>
<comment type="caution">
    <text evidence="1">The sequence shown here is derived from an EMBL/GenBank/DDBJ whole genome shotgun (WGS) entry which is preliminary data.</text>
</comment>